<dbReference type="AlphaFoldDB" id="A0A7K3PT27"/>
<sequence length="181" mass="19040">MTTVTRVRCRAVGAAAVLAVVLAACGATDSDGGTVQGHGSAEADGATGRVRTTSISPERTGQPPAALLKEYGVSLPEGATGVRYREVLPRSGGTLYVRMRVPEPNVRNWLRALGGNPSDLTRGWSPFNSHELREAGWDIAVSDALSGAWIPVPESGPETDKKVAVVEDSSNSARVYLVTNR</sequence>
<keyword evidence="2" id="KW-0732">Signal</keyword>
<evidence type="ECO:0000313" key="4">
    <source>
        <dbReference type="Proteomes" id="UP000470446"/>
    </source>
</evidence>
<proteinExistence type="predicted"/>
<evidence type="ECO:0000256" key="1">
    <source>
        <dbReference type="SAM" id="MobiDB-lite"/>
    </source>
</evidence>
<feature type="region of interest" description="Disordered" evidence="1">
    <location>
        <begin position="31"/>
        <end position="63"/>
    </location>
</feature>
<reference evidence="3 4" key="1">
    <citation type="submission" date="2020-01" db="EMBL/GenBank/DDBJ databases">
        <title>Insect and environment-associated Actinomycetes.</title>
        <authorList>
            <person name="Currrie C."/>
            <person name="Chevrette M."/>
            <person name="Carlson C."/>
            <person name="Stubbendieck R."/>
            <person name="Wendt-Pienkowski E."/>
        </authorList>
    </citation>
    <scope>NUCLEOTIDE SEQUENCE [LARGE SCALE GENOMIC DNA]</scope>
    <source>
        <strain evidence="3 4">SID14163</strain>
    </source>
</reference>
<dbReference type="Proteomes" id="UP000470446">
    <property type="component" value="Unassembled WGS sequence"/>
</dbReference>
<evidence type="ECO:0000256" key="2">
    <source>
        <dbReference type="SAM" id="SignalP"/>
    </source>
</evidence>
<accession>A0A7K3PT27</accession>
<protein>
    <recommendedName>
        <fullName evidence="5">Lipoprotein</fullName>
    </recommendedName>
</protein>
<dbReference type="PROSITE" id="PS51257">
    <property type="entry name" value="PROKAR_LIPOPROTEIN"/>
    <property type="match status" value="1"/>
</dbReference>
<comment type="caution">
    <text evidence="3">The sequence shown here is derived from an EMBL/GenBank/DDBJ whole genome shotgun (WGS) entry which is preliminary data.</text>
</comment>
<gene>
    <name evidence="3" type="ORF">G3I32_27215</name>
</gene>
<evidence type="ECO:0008006" key="5">
    <source>
        <dbReference type="Google" id="ProtNLM"/>
    </source>
</evidence>
<name>A0A7K3PT27_9ACTN</name>
<feature type="chain" id="PRO_5039276848" description="Lipoprotein" evidence="2">
    <location>
        <begin position="27"/>
        <end position="181"/>
    </location>
</feature>
<feature type="compositionally biased region" description="Polar residues" evidence="1">
    <location>
        <begin position="50"/>
        <end position="59"/>
    </location>
</feature>
<organism evidence="3 4">
    <name type="scientific">Streptomyces coelicoflavus</name>
    <dbReference type="NCBI Taxonomy" id="285562"/>
    <lineage>
        <taxon>Bacteria</taxon>
        <taxon>Bacillati</taxon>
        <taxon>Actinomycetota</taxon>
        <taxon>Actinomycetes</taxon>
        <taxon>Kitasatosporales</taxon>
        <taxon>Streptomycetaceae</taxon>
        <taxon>Streptomyces</taxon>
    </lineage>
</organism>
<dbReference type="EMBL" id="JAAGMA010000731">
    <property type="protein sequence ID" value="NEB12481.1"/>
    <property type="molecule type" value="Genomic_DNA"/>
</dbReference>
<evidence type="ECO:0000313" key="3">
    <source>
        <dbReference type="EMBL" id="NEB12481.1"/>
    </source>
</evidence>
<feature type="signal peptide" evidence="2">
    <location>
        <begin position="1"/>
        <end position="26"/>
    </location>
</feature>